<evidence type="ECO:0000313" key="2">
    <source>
        <dbReference type="Proteomes" id="UP000001645"/>
    </source>
</evidence>
<keyword evidence="2" id="KW-1185">Reference proteome</keyword>
<dbReference type="AlphaFoldDB" id="A0A803YF21"/>
<evidence type="ECO:0000313" key="1">
    <source>
        <dbReference type="Ensembl" id="ENSMGAP00000030368.1"/>
    </source>
</evidence>
<accession>A0A803YF21</accession>
<reference evidence="1" key="2">
    <citation type="submission" date="2025-08" db="UniProtKB">
        <authorList>
            <consortium name="Ensembl"/>
        </authorList>
    </citation>
    <scope>IDENTIFICATION</scope>
</reference>
<dbReference type="Ensembl" id="ENSMGAT00000033511.1">
    <property type="protein sequence ID" value="ENSMGAP00000030368.1"/>
    <property type="gene ID" value="ENSMGAG00000021341.1"/>
</dbReference>
<dbReference type="Proteomes" id="UP000001645">
    <property type="component" value="Chromosome 7"/>
</dbReference>
<reference evidence="1" key="3">
    <citation type="submission" date="2025-09" db="UniProtKB">
        <authorList>
            <consortium name="Ensembl"/>
        </authorList>
    </citation>
    <scope>IDENTIFICATION</scope>
</reference>
<name>A0A803YF21_MELGA</name>
<dbReference type="InParanoid" id="A0A803YF21"/>
<sequence>MRTATAGEARQPAGFMACRHLILSISARGSQISSEICLGTRRVETPPECRCWET</sequence>
<protein>
    <submittedName>
        <fullName evidence="1">Uncharacterized protein</fullName>
    </submittedName>
</protein>
<proteinExistence type="predicted"/>
<reference evidence="1 2" key="1">
    <citation type="journal article" date="2010" name="PLoS Biol.">
        <title>Multi-platform next-generation sequencing of the domestic turkey (Meleagris gallopavo): genome assembly and analysis.</title>
        <authorList>
            <person name="Dalloul R.A."/>
            <person name="Long J.A."/>
            <person name="Zimin A.V."/>
            <person name="Aslam L."/>
            <person name="Beal K."/>
            <person name="Blomberg L.A."/>
            <person name="Bouffard P."/>
            <person name="Burt D.W."/>
            <person name="Crasta O."/>
            <person name="Crooijmans R.P."/>
            <person name="Cooper K."/>
            <person name="Coulombe R.A."/>
            <person name="De S."/>
            <person name="Delany M.E."/>
            <person name="Dodgson J.B."/>
            <person name="Dong J.J."/>
            <person name="Evans C."/>
            <person name="Frederickson K.M."/>
            <person name="Flicek P."/>
            <person name="Florea L."/>
            <person name="Folkerts O."/>
            <person name="Groenen M.A."/>
            <person name="Harkins T.T."/>
            <person name="Herrero J."/>
            <person name="Hoffmann S."/>
            <person name="Megens H.J."/>
            <person name="Jiang A."/>
            <person name="de Jong P."/>
            <person name="Kaiser P."/>
            <person name="Kim H."/>
            <person name="Kim K.W."/>
            <person name="Kim S."/>
            <person name="Langenberger D."/>
            <person name="Lee M.K."/>
            <person name="Lee T."/>
            <person name="Mane S."/>
            <person name="Marcais G."/>
            <person name="Marz M."/>
            <person name="McElroy A.P."/>
            <person name="Modise T."/>
            <person name="Nefedov M."/>
            <person name="Notredame C."/>
            <person name="Paton I.R."/>
            <person name="Payne W.S."/>
            <person name="Pertea G."/>
            <person name="Prickett D."/>
            <person name="Puiu D."/>
            <person name="Qioa D."/>
            <person name="Raineri E."/>
            <person name="Ruffier M."/>
            <person name="Salzberg S.L."/>
            <person name="Schatz M.C."/>
            <person name="Scheuring C."/>
            <person name="Schmidt C.J."/>
            <person name="Schroeder S."/>
            <person name="Searle S.M."/>
            <person name="Smith E.J."/>
            <person name="Smith J."/>
            <person name="Sonstegard T.S."/>
            <person name="Stadler P.F."/>
            <person name="Tafer H."/>
            <person name="Tu Z.J."/>
            <person name="Van Tassell C.P."/>
            <person name="Vilella A.J."/>
            <person name="Williams K.P."/>
            <person name="Yorke J.A."/>
            <person name="Zhang L."/>
            <person name="Zhang H.B."/>
            <person name="Zhang X."/>
            <person name="Zhang Y."/>
            <person name="Reed K.M."/>
        </authorList>
    </citation>
    <scope>NUCLEOTIDE SEQUENCE [LARGE SCALE GENOMIC DNA]</scope>
</reference>
<organism evidence="1 2">
    <name type="scientific">Meleagris gallopavo</name>
    <name type="common">Wild turkey</name>
    <dbReference type="NCBI Taxonomy" id="9103"/>
    <lineage>
        <taxon>Eukaryota</taxon>
        <taxon>Metazoa</taxon>
        <taxon>Chordata</taxon>
        <taxon>Craniata</taxon>
        <taxon>Vertebrata</taxon>
        <taxon>Euteleostomi</taxon>
        <taxon>Archelosauria</taxon>
        <taxon>Archosauria</taxon>
        <taxon>Dinosauria</taxon>
        <taxon>Saurischia</taxon>
        <taxon>Theropoda</taxon>
        <taxon>Coelurosauria</taxon>
        <taxon>Aves</taxon>
        <taxon>Neognathae</taxon>
        <taxon>Galloanserae</taxon>
        <taxon>Galliformes</taxon>
        <taxon>Phasianidae</taxon>
        <taxon>Meleagridinae</taxon>
        <taxon>Meleagris</taxon>
    </lineage>
</organism>